<name>A0ABQ9WBQ2_SAGOE</name>
<proteinExistence type="predicted"/>
<sequence>MWDTTAQRTEWTYRGLSFTTWQKSWNETAQPGMLQASTVTQEEKRIRDREKASPACVLRVPFPEGDIQNVHWSSLLHSGFLENSEAEDKGWRPLMGVLVLDEVVQMAKRSIGG</sequence>
<keyword evidence="2" id="KW-1185">Reference proteome</keyword>
<comment type="caution">
    <text evidence="1">The sequence shown here is derived from an EMBL/GenBank/DDBJ whole genome shotgun (WGS) entry which is preliminary data.</text>
</comment>
<reference evidence="1 2" key="1">
    <citation type="submission" date="2023-05" db="EMBL/GenBank/DDBJ databases">
        <title>B98-5 Cell Line De Novo Hybrid Assembly: An Optical Mapping Approach.</title>
        <authorList>
            <person name="Kananen K."/>
            <person name="Auerbach J.A."/>
            <person name="Kautto E."/>
            <person name="Blachly J.S."/>
        </authorList>
    </citation>
    <scope>NUCLEOTIDE SEQUENCE [LARGE SCALE GENOMIC DNA]</scope>
    <source>
        <strain evidence="1">B95-8</strain>
        <tissue evidence="1">Cell line</tissue>
    </source>
</reference>
<gene>
    <name evidence="1" type="ORF">P7K49_000162</name>
</gene>
<evidence type="ECO:0000313" key="1">
    <source>
        <dbReference type="EMBL" id="KAK2118776.1"/>
    </source>
</evidence>
<dbReference type="Proteomes" id="UP001266305">
    <property type="component" value="Unassembled WGS sequence"/>
</dbReference>
<accession>A0ABQ9WBQ2</accession>
<dbReference type="EMBL" id="JASSZA010000001">
    <property type="protein sequence ID" value="KAK2118776.1"/>
    <property type="molecule type" value="Genomic_DNA"/>
</dbReference>
<protein>
    <submittedName>
        <fullName evidence="1">Uncharacterized protein</fullName>
    </submittedName>
</protein>
<organism evidence="1 2">
    <name type="scientific">Saguinus oedipus</name>
    <name type="common">Cotton-top tamarin</name>
    <name type="synonym">Oedipomidas oedipus</name>
    <dbReference type="NCBI Taxonomy" id="9490"/>
    <lineage>
        <taxon>Eukaryota</taxon>
        <taxon>Metazoa</taxon>
        <taxon>Chordata</taxon>
        <taxon>Craniata</taxon>
        <taxon>Vertebrata</taxon>
        <taxon>Euteleostomi</taxon>
        <taxon>Mammalia</taxon>
        <taxon>Eutheria</taxon>
        <taxon>Euarchontoglires</taxon>
        <taxon>Primates</taxon>
        <taxon>Haplorrhini</taxon>
        <taxon>Platyrrhini</taxon>
        <taxon>Cebidae</taxon>
        <taxon>Callitrichinae</taxon>
        <taxon>Saguinus</taxon>
    </lineage>
</organism>
<evidence type="ECO:0000313" key="2">
    <source>
        <dbReference type="Proteomes" id="UP001266305"/>
    </source>
</evidence>